<sequence length="272" mass="29010">MDLVERACAQGTLGSLSDTERTILTYLSQHEDEVVDATVSTIARATFSSTASVIRLAQKLGFAGFAELKFFVKNSRAHSSFDTVELLDAARADTVTTIDELLGGPDISAPLRLIHDARIIYLCATGYSQRLAAKEFMKSLINYGYFAVLIPSRLELDNGITAITSEDVLIVLSLSGATPGYEPILANLRARSVPVICLAAHTTGYIAQASDHVLTYKATPIALGPRHKKDFVSLLGLSILLDYLTRSLLVYSSARAESGGGAAGAGADPRAD</sequence>
<accession>A0A9X1QPQ7</accession>
<dbReference type="InterPro" id="IPR046348">
    <property type="entry name" value="SIS_dom_sf"/>
</dbReference>
<dbReference type="PANTHER" id="PTHR30514:SF1">
    <property type="entry name" value="HTH-TYPE TRANSCRIPTIONAL REGULATOR HEXR-RELATED"/>
    <property type="match status" value="1"/>
</dbReference>
<dbReference type="GO" id="GO:1901135">
    <property type="term" value="P:carbohydrate derivative metabolic process"/>
    <property type="evidence" value="ECO:0007669"/>
    <property type="project" value="InterPro"/>
</dbReference>
<evidence type="ECO:0000256" key="2">
    <source>
        <dbReference type="ARBA" id="ARBA00023125"/>
    </source>
</evidence>
<dbReference type="EMBL" id="JAKGSI010000004">
    <property type="protein sequence ID" value="MCF4007317.1"/>
    <property type="molecule type" value="Genomic_DNA"/>
</dbReference>
<protein>
    <submittedName>
        <fullName evidence="6">MurR/RpiR family transcriptional regulator</fullName>
    </submittedName>
</protein>
<evidence type="ECO:0000313" key="6">
    <source>
        <dbReference type="EMBL" id="MCF4007317.1"/>
    </source>
</evidence>
<feature type="domain" description="SIS" evidence="5">
    <location>
        <begin position="107"/>
        <end position="250"/>
    </location>
</feature>
<evidence type="ECO:0000259" key="5">
    <source>
        <dbReference type="PROSITE" id="PS51464"/>
    </source>
</evidence>
<keyword evidence="7" id="KW-1185">Reference proteome</keyword>
<keyword evidence="2" id="KW-0238">DNA-binding</keyword>
<reference evidence="6" key="1">
    <citation type="submission" date="2022-01" db="EMBL/GenBank/DDBJ databases">
        <title>Corynebacterium sp. nov isolated from isolated from the feces of the greater white-fronted geese (Anser albifrons) at Poyang Lake, PR China.</title>
        <authorList>
            <person name="Liu Q."/>
        </authorList>
    </citation>
    <scope>NUCLEOTIDE SEQUENCE</scope>
    <source>
        <strain evidence="6">JCM 32435</strain>
    </source>
</reference>
<dbReference type="Gene3D" id="3.40.50.10490">
    <property type="entry name" value="Glucose-6-phosphate isomerase like protein, domain 1"/>
    <property type="match status" value="1"/>
</dbReference>
<evidence type="ECO:0000259" key="4">
    <source>
        <dbReference type="PROSITE" id="PS51071"/>
    </source>
</evidence>
<dbReference type="InterPro" id="IPR035472">
    <property type="entry name" value="RpiR-like_SIS"/>
</dbReference>
<dbReference type="InterPro" id="IPR001347">
    <property type="entry name" value="SIS_dom"/>
</dbReference>
<dbReference type="SUPFAM" id="SSF46689">
    <property type="entry name" value="Homeodomain-like"/>
    <property type="match status" value="1"/>
</dbReference>
<dbReference type="Pfam" id="PF01418">
    <property type="entry name" value="HTH_6"/>
    <property type="match status" value="1"/>
</dbReference>
<dbReference type="GO" id="GO:0003677">
    <property type="term" value="F:DNA binding"/>
    <property type="evidence" value="ECO:0007669"/>
    <property type="project" value="UniProtKB-KW"/>
</dbReference>
<evidence type="ECO:0000313" key="7">
    <source>
        <dbReference type="Proteomes" id="UP001139336"/>
    </source>
</evidence>
<organism evidence="6 7">
    <name type="scientific">Corynebacterium uropygiale</name>
    <dbReference type="NCBI Taxonomy" id="1775911"/>
    <lineage>
        <taxon>Bacteria</taxon>
        <taxon>Bacillati</taxon>
        <taxon>Actinomycetota</taxon>
        <taxon>Actinomycetes</taxon>
        <taxon>Mycobacteriales</taxon>
        <taxon>Corynebacteriaceae</taxon>
        <taxon>Corynebacterium</taxon>
    </lineage>
</organism>
<dbReference type="RefSeq" id="WP_236119455.1">
    <property type="nucleotide sequence ID" value="NZ_JAKGSI010000004.1"/>
</dbReference>
<keyword evidence="3" id="KW-0804">Transcription</keyword>
<dbReference type="AlphaFoldDB" id="A0A9X1QPQ7"/>
<dbReference type="InterPro" id="IPR036388">
    <property type="entry name" value="WH-like_DNA-bd_sf"/>
</dbReference>
<evidence type="ECO:0000256" key="3">
    <source>
        <dbReference type="ARBA" id="ARBA00023163"/>
    </source>
</evidence>
<dbReference type="Pfam" id="PF01380">
    <property type="entry name" value="SIS"/>
    <property type="match status" value="1"/>
</dbReference>
<keyword evidence="1" id="KW-0805">Transcription regulation</keyword>
<proteinExistence type="predicted"/>
<dbReference type="PANTHER" id="PTHR30514">
    <property type="entry name" value="GLUCOKINASE"/>
    <property type="match status" value="1"/>
</dbReference>
<dbReference type="Proteomes" id="UP001139336">
    <property type="component" value="Unassembled WGS sequence"/>
</dbReference>
<evidence type="ECO:0000256" key="1">
    <source>
        <dbReference type="ARBA" id="ARBA00023015"/>
    </source>
</evidence>
<dbReference type="PROSITE" id="PS51071">
    <property type="entry name" value="HTH_RPIR"/>
    <property type="match status" value="1"/>
</dbReference>
<dbReference type="InterPro" id="IPR047640">
    <property type="entry name" value="RpiR-like"/>
</dbReference>
<name>A0A9X1QPQ7_9CORY</name>
<dbReference type="InterPro" id="IPR009057">
    <property type="entry name" value="Homeodomain-like_sf"/>
</dbReference>
<feature type="domain" description="HTH rpiR-type" evidence="4">
    <location>
        <begin position="3"/>
        <end position="79"/>
    </location>
</feature>
<dbReference type="Gene3D" id="1.10.10.10">
    <property type="entry name" value="Winged helix-like DNA-binding domain superfamily/Winged helix DNA-binding domain"/>
    <property type="match status" value="1"/>
</dbReference>
<dbReference type="GO" id="GO:0097367">
    <property type="term" value="F:carbohydrate derivative binding"/>
    <property type="evidence" value="ECO:0007669"/>
    <property type="project" value="InterPro"/>
</dbReference>
<comment type="caution">
    <text evidence="6">The sequence shown here is derived from an EMBL/GenBank/DDBJ whole genome shotgun (WGS) entry which is preliminary data.</text>
</comment>
<dbReference type="GO" id="GO:0003700">
    <property type="term" value="F:DNA-binding transcription factor activity"/>
    <property type="evidence" value="ECO:0007669"/>
    <property type="project" value="InterPro"/>
</dbReference>
<dbReference type="InterPro" id="IPR000281">
    <property type="entry name" value="HTH_RpiR"/>
</dbReference>
<dbReference type="SUPFAM" id="SSF53697">
    <property type="entry name" value="SIS domain"/>
    <property type="match status" value="1"/>
</dbReference>
<dbReference type="CDD" id="cd05013">
    <property type="entry name" value="SIS_RpiR"/>
    <property type="match status" value="1"/>
</dbReference>
<dbReference type="PROSITE" id="PS51464">
    <property type="entry name" value="SIS"/>
    <property type="match status" value="1"/>
</dbReference>
<gene>
    <name evidence="6" type="ORF">L1O03_09050</name>
</gene>